<accession>A0A5P1FHC8</accession>
<dbReference type="AlphaFoldDB" id="A0A5P1FHC8"/>
<feature type="compositionally biased region" description="Basic and acidic residues" evidence="1">
    <location>
        <begin position="13"/>
        <end position="25"/>
    </location>
</feature>
<sequence>MRERRGLFSGPPHAERVRADDEGRQVRPNGCASRKRGGRVQGAALHGSRIPSEVVRRLGCPAACTAVHRRPDRSGWPRRHGPRAGPRSRVRLGAGADDGQLARSSLRRTDSAGRDCRGQRRTRAVGSGPLARARRPRRVVSAMAPGRRYSSVGPTTGARWLASRCRQLHLITPAGLMARFSAQEQRETECMHPLAAWRTLCP</sequence>
<keyword evidence="3" id="KW-1185">Reference proteome</keyword>
<feature type="compositionally biased region" description="Basic residues" evidence="1">
    <location>
        <begin position="68"/>
        <end position="90"/>
    </location>
</feature>
<dbReference type="Proteomes" id="UP000243459">
    <property type="component" value="Chromosome 2"/>
</dbReference>
<organism evidence="2 3">
    <name type="scientific">Asparagus officinalis</name>
    <name type="common">Garden asparagus</name>
    <dbReference type="NCBI Taxonomy" id="4686"/>
    <lineage>
        <taxon>Eukaryota</taxon>
        <taxon>Viridiplantae</taxon>
        <taxon>Streptophyta</taxon>
        <taxon>Embryophyta</taxon>
        <taxon>Tracheophyta</taxon>
        <taxon>Spermatophyta</taxon>
        <taxon>Magnoliopsida</taxon>
        <taxon>Liliopsida</taxon>
        <taxon>Asparagales</taxon>
        <taxon>Asparagaceae</taxon>
        <taxon>Asparagoideae</taxon>
        <taxon>Asparagus</taxon>
    </lineage>
</organism>
<gene>
    <name evidence="2" type="ORF">A4U43_C02F9780</name>
</gene>
<protein>
    <submittedName>
        <fullName evidence="2">Uncharacterized protein</fullName>
    </submittedName>
</protein>
<feature type="compositionally biased region" description="Basic and acidic residues" evidence="1">
    <location>
        <begin position="107"/>
        <end position="118"/>
    </location>
</feature>
<name>A0A5P1FHC8_ASPOF</name>
<evidence type="ECO:0000313" key="3">
    <source>
        <dbReference type="Proteomes" id="UP000243459"/>
    </source>
</evidence>
<proteinExistence type="predicted"/>
<dbReference type="EMBL" id="CM007382">
    <property type="protein sequence ID" value="ONK77716.1"/>
    <property type="molecule type" value="Genomic_DNA"/>
</dbReference>
<dbReference type="Gramene" id="ONK77716">
    <property type="protein sequence ID" value="ONK77716"/>
    <property type="gene ID" value="A4U43_C02F9780"/>
</dbReference>
<evidence type="ECO:0000256" key="1">
    <source>
        <dbReference type="SAM" id="MobiDB-lite"/>
    </source>
</evidence>
<reference evidence="3" key="1">
    <citation type="journal article" date="2017" name="Nat. Commun.">
        <title>The asparagus genome sheds light on the origin and evolution of a young Y chromosome.</title>
        <authorList>
            <person name="Harkess A."/>
            <person name="Zhou J."/>
            <person name="Xu C."/>
            <person name="Bowers J.E."/>
            <person name="Van der Hulst R."/>
            <person name="Ayyampalayam S."/>
            <person name="Mercati F."/>
            <person name="Riccardi P."/>
            <person name="McKain M.R."/>
            <person name="Kakrana A."/>
            <person name="Tang H."/>
            <person name="Ray J."/>
            <person name="Groenendijk J."/>
            <person name="Arikit S."/>
            <person name="Mathioni S.M."/>
            <person name="Nakano M."/>
            <person name="Shan H."/>
            <person name="Telgmann-Rauber A."/>
            <person name="Kanno A."/>
            <person name="Yue Z."/>
            <person name="Chen H."/>
            <person name="Li W."/>
            <person name="Chen Y."/>
            <person name="Xu X."/>
            <person name="Zhang Y."/>
            <person name="Luo S."/>
            <person name="Chen H."/>
            <person name="Gao J."/>
            <person name="Mao Z."/>
            <person name="Pires J.C."/>
            <person name="Luo M."/>
            <person name="Kudrna D."/>
            <person name="Wing R.A."/>
            <person name="Meyers B.C."/>
            <person name="Yi K."/>
            <person name="Kong H."/>
            <person name="Lavrijsen P."/>
            <person name="Sunseri F."/>
            <person name="Falavigna A."/>
            <person name="Ye Y."/>
            <person name="Leebens-Mack J.H."/>
            <person name="Chen G."/>
        </authorList>
    </citation>
    <scope>NUCLEOTIDE SEQUENCE [LARGE SCALE GENOMIC DNA]</scope>
    <source>
        <strain evidence="3">cv. DH0086</strain>
    </source>
</reference>
<feature type="region of interest" description="Disordered" evidence="1">
    <location>
        <begin position="68"/>
        <end position="134"/>
    </location>
</feature>
<feature type="region of interest" description="Disordered" evidence="1">
    <location>
        <begin position="1"/>
        <end position="45"/>
    </location>
</feature>
<evidence type="ECO:0000313" key="2">
    <source>
        <dbReference type="EMBL" id="ONK77716.1"/>
    </source>
</evidence>